<evidence type="ECO:0000313" key="2">
    <source>
        <dbReference type="EMBL" id="CAD7233831.1"/>
    </source>
</evidence>
<proteinExistence type="predicted"/>
<dbReference type="Gene3D" id="6.10.250.170">
    <property type="match status" value="1"/>
</dbReference>
<name>A0A7R8ZRK1_9CRUS</name>
<organism evidence="2">
    <name type="scientific">Cyprideis torosa</name>
    <dbReference type="NCBI Taxonomy" id="163714"/>
    <lineage>
        <taxon>Eukaryota</taxon>
        <taxon>Metazoa</taxon>
        <taxon>Ecdysozoa</taxon>
        <taxon>Arthropoda</taxon>
        <taxon>Crustacea</taxon>
        <taxon>Oligostraca</taxon>
        <taxon>Ostracoda</taxon>
        <taxon>Podocopa</taxon>
        <taxon>Podocopida</taxon>
        <taxon>Cytherocopina</taxon>
        <taxon>Cytheroidea</taxon>
        <taxon>Cytherideidae</taxon>
        <taxon>Cyprideis</taxon>
    </lineage>
</organism>
<feature type="compositionally biased region" description="Polar residues" evidence="1">
    <location>
        <begin position="121"/>
        <end position="130"/>
    </location>
</feature>
<accession>A0A7R8ZRK1</accession>
<dbReference type="SUPFAM" id="SSF52096">
    <property type="entry name" value="ClpP/crotonase"/>
    <property type="match status" value="1"/>
</dbReference>
<evidence type="ECO:0000256" key="1">
    <source>
        <dbReference type="SAM" id="MobiDB-lite"/>
    </source>
</evidence>
<dbReference type="EMBL" id="OB667064">
    <property type="protein sequence ID" value="CAD7233831.1"/>
    <property type="molecule type" value="Genomic_DNA"/>
</dbReference>
<dbReference type="Pfam" id="PF00378">
    <property type="entry name" value="ECH_1"/>
    <property type="match status" value="1"/>
</dbReference>
<dbReference type="OrthoDB" id="1696280at2759"/>
<feature type="region of interest" description="Disordered" evidence="1">
    <location>
        <begin position="105"/>
        <end position="167"/>
    </location>
</feature>
<feature type="compositionally biased region" description="Polar residues" evidence="1">
    <location>
        <begin position="145"/>
        <end position="154"/>
    </location>
</feature>
<feature type="compositionally biased region" description="Basic and acidic residues" evidence="1">
    <location>
        <begin position="131"/>
        <end position="144"/>
    </location>
</feature>
<dbReference type="InterPro" id="IPR029045">
    <property type="entry name" value="ClpP/crotonase-like_dom_sf"/>
</dbReference>
<dbReference type="InterPro" id="IPR001753">
    <property type="entry name" value="Enoyl-CoA_hydra/iso"/>
</dbReference>
<protein>
    <submittedName>
        <fullName evidence="2">Uncharacterized protein</fullName>
    </submittedName>
</protein>
<sequence length="167" mass="18738">MRETERALQLGTLFDANEALEIGLVDEIVQSNEEGLERAQEVLKEYMKVPSFARSMTKLQVRKPVIQKFGDGRDEDLETFCNFIPQKSVQRSRKLMKESPIVLMTDNYPQGKSSRIDEGNSNRIGEGTSSRMDEGKSSRIDEGNSNRIGEGTSSRIDEGKSNCIDEG</sequence>
<gene>
    <name evidence="2" type="ORF">CTOB1V02_LOCUS11650</name>
</gene>
<dbReference type="AlphaFoldDB" id="A0A7R8ZRK1"/>
<reference evidence="2" key="1">
    <citation type="submission" date="2020-11" db="EMBL/GenBank/DDBJ databases">
        <authorList>
            <person name="Tran Van P."/>
        </authorList>
    </citation>
    <scope>NUCLEOTIDE SEQUENCE</scope>
</reference>